<keyword evidence="4" id="KW-1185">Reference proteome</keyword>
<dbReference type="Pfam" id="PF20862">
    <property type="entry name" value="DUF6843"/>
    <property type="match status" value="1"/>
</dbReference>
<dbReference type="Proteomes" id="UP001519287">
    <property type="component" value="Unassembled WGS sequence"/>
</dbReference>
<feature type="transmembrane region" description="Helical" evidence="1">
    <location>
        <begin position="6"/>
        <end position="23"/>
    </location>
</feature>
<feature type="domain" description="DUF6843" evidence="2">
    <location>
        <begin position="29"/>
        <end position="113"/>
    </location>
</feature>
<evidence type="ECO:0000313" key="4">
    <source>
        <dbReference type="Proteomes" id="UP001519287"/>
    </source>
</evidence>
<keyword evidence="1" id="KW-0472">Membrane</keyword>
<sequence>MKKWQGWSIVFCLALIAFTLYYLSPNNYDHKYLLPQGYTGWVEITFDQPDSPPLEREGKSYVYEIPADGKLQTSTTMKSGTMLLYYVGADGQRTRIGLHESMNHGGGTSSGEEHRSDGTVKIFPTKVTFFVGTEDQWKQNPTAP</sequence>
<gene>
    <name evidence="3" type="ORF">J2Z66_000231</name>
</gene>
<dbReference type="EMBL" id="JAGGLB010000001">
    <property type="protein sequence ID" value="MBP1988636.1"/>
    <property type="molecule type" value="Genomic_DNA"/>
</dbReference>
<accession>A0ABS4INN2</accession>
<keyword evidence="1" id="KW-1133">Transmembrane helix</keyword>
<evidence type="ECO:0000313" key="3">
    <source>
        <dbReference type="EMBL" id="MBP1988636.1"/>
    </source>
</evidence>
<comment type="caution">
    <text evidence="3">The sequence shown here is derived from an EMBL/GenBank/DDBJ whole genome shotgun (WGS) entry which is preliminary data.</text>
</comment>
<evidence type="ECO:0000256" key="1">
    <source>
        <dbReference type="SAM" id="Phobius"/>
    </source>
</evidence>
<organism evidence="3 4">
    <name type="scientific">Paenibacillus eucommiae</name>
    <dbReference type="NCBI Taxonomy" id="1355755"/>
    <lineage>
        <taxon>Bacteria</taxon>
        <taxon>Bacillati</taxon>
        <taxon>Bacillota</taxon>
        <taxon>Bacilli</taxon>
        <taxon>Bacillales</taxon>
        <taxon>Paenibacillaceae</taxon>
        <taxon>Paenibacillus</taxon>
    </lineage>
</organism>
<evidence type="ECO:0000259" key="2">
    <source>
        <dbReference type="Pfam" id="PF20862"/>
    </source>
</evidence>
<dbReference type="InterPro" id="IPR049293">
    <property type="entry name" value="DUF6843"/>
</dbReference>
<keyword evidence="1" id="KW-0812">Transmembrane</keyword>
<protein>
    <recommendedName>
        <fullName evidence="2">DUF6843 domain-containing protein</fullName>
    </recommendedName>
</protein>
<reference evidence="3 4" key="1">
    <citation type="submission" date="2021-03" db="EMBL/GenBank/DDBJ databases">
        <title>Genomic Encyclopedia of Type Strains, Phase IV (KMG-IV): sequencing the most valuable type-strain genomes for metagenomic binning, comparative biology and taxonomic classification.</title>
        <authorList>
            <person name="Goeker M."/>
        </authorList>
    </citation>
    <scope>NUCLEOTIDE SEQUENCE [LARGE SCALE GENOMIC DNA]</scope>
    <source>
        <strain evidence="3 4">DSM 26048</strain>
    </source>
</reference>
<name>A0ABS4INN2_9BACL</name>
<dbReference type="RefSeq" id="WP_209968804.1">
    <property type="nucleotide sequence ID" value="NZ_JAGGLB010000001.1"/>
</dbReference>
<proteinExistence type="predicted"/>